<evidence type="ECO:0000313" key="2">
    <source>
        <dbReference type="EMBL" id="MBX03990.1"/>
    </source>
</evidence>
<keyword evidence="2" id="KW-0413">Isomerase</keyword>
<dbReference type="GO" id="GO:0016853">
    <property type="term" value="F:isomerase activity"/>
    <property type="evidence" value="ECO:0007669"/>
    <property type="project" value="UniProtKB-KW"/>
</dbReference>
<evidence type="ECO:0000259" key="1">
    <source>
        <dbReference type="Pfam" id="PF03101"/>
    </source>
</evidence>
<protein>
    <submittedName>
        <fullName evidence="2">Putative ribose-5-phosphate isomerase 3ic</fullName>
    </submittedName>
</protein>
<accession>A0A2P2KE80</accession>
<dbReference type="SUPFAM" id="SSF100950">
    <property type="entry name" value="NagB/RpiA/CoA transferase-like"/>
    <property type="match status" value="1"/>
</dbReference>
<dbReference type="InterPro" id="IPR004330">
    <property type="entry name" value="FAR1_DNA_bnd_dom"/>
</dbReference>
<dbReference type="EMBL" id="GGEC01023506">
    <property type="protein sequence ID" value="MBX03990.1"/>
    <property type="molecule type" value="Transcribed_RNA"/>
</dbReference>
<dbReference type="Gene3D" id="3.40.50.1360">
    <property type="match status" value="1"/>
</dbReference>
<dbReference type="PANTHER" id="PTHR46328:SF35">
    <property type="entry name" value="PROTEIN FAR1-RELATED SEQUENCE 5-LIKE"/>
    <property type="match status" value="1"/>
</dbReference>
<dbReference type="AlphaFoldDB" id="A0A2P2KE80"/>
<reference evidence="2" key="1">
    <citation type="submission" date="2018-02" db="EMBL/GenBank/DDBJ databases">
        <title>Rhizophora mucronata_Transcriptome.</title>
        <authorList>
            <person name="Meera S.P."/>
            <person name="Sreeshan A."/>
            <person name="Augustine A."/>
        </authorList>
    </citation>
    <scope>NUCLEOTIDE SEQUENCE</scope>
    <source>
        <tissue evidence="2">Leaf</tissue>
    </source>
</reference>
<dbReference type="PANTHER" id="PTHR46328">
    <property type="entry name" value="FAR-RED IMPAIRED RESPONSIVE (FAR1) FAMILY PROTEIN-RELATED"/>
    <property type="match status" value="1"/>
</dbReference>
<dbReference type="InterPro" id="IPR037171">
    <property type="entry name" value="NagB/RpiA_transferase-like"/>
</dbReference>
<dbReference type="Pfam" id="PF03101">
    <property type="entry name" value="FAR1"/>
    <property type="match status" value="1"/>
</dbReference>
<feature type="domain" description="FAR1" evidence="1">
    <location>
        <begin position="64"/>
        <end position="149"/>
    </location>
</feature>
<proteinExistence type="predicted"/>
<sequence>MDGNSIVNATPLRVMKVSSNGNVRVDDEKVDDHGCDGVLLNGDEEVESPKAGMVFASEDEVYGYYNKYAQRKGFGIMRRSSRCDDDGRLVYFILACSQSGKDRSIAKGRFQWRQTSKTNCRAKINVVLDSQGQFHMCNVVLDHNHELTPGKLHRTICKKSRSCRLKKRRPGKEQAGPALCPDLRSIFGEPGGCENLSPDSSLGGASFSNQLANGDKRLLCSYNGHSVEETMFNCSNRRSSLLECSQNSQDSLRRALAKRAVALVKSEMVIGLGTGSTLSLVIEELGKLIREGKLKNIVAVGANYMSRIVARQLGMATVRFRLFL</sequence>
<name>A0A2P2KE80_RHIMU</name>
<organism evidence="2">
    <name type="scientific">Rhizophora mucronata</name>
    <name type="common">Asiatic mangrove</name>
    <dbReference type="NCBI Taxonomy" id="61149"/>
    <lineage>
        <taxon>Eukaryota</taxon>
        <taxon>Viridiplantae</taxon>
        <taxon>Streptophyta</taxon>
        <taxon>Embryophyta</taxon>
        <taxon>Tracheophyta</taxon>
        <taxon>Spermatophyta</taxon>
        <taxon>Magnoliopsida</taxon>
        <taxon>eudicotyledons</taxon>
        <taxon>Gunneridae</taxon>
        <taxon>Pentapetalae</taxon>
        <taxon>rosids</taxon>
        <taxon>fabids</taxon>
        <taxon>Malpighiales</taxon>
        <taxon>Rhizophoraceae</taxon>
        <taxon>Rhizophora</taxon>
    </lineage>
</organism>